<sequence>MAKIVLARIDDRLVHGQVMTQWLQYSGGNHIVIVDSDVAADSFNTNMMKMAVPRSVKLDVFTEDEAKEKISELPDSAKVIILAKRPQVFDKLAEDGLELGSVIVGGMGQNQERKKLYKNIAASDEEREAFREIIDQGIDLKIQVVPSDKTISVESLL</sequence>
<comment type="subcellular location">
    <subcellularLocation>
        <location evidence="1">Cytoplasm</location>
    </subcellularLocation>
</comment>
<evidence type="ECO:0000256" key="4">
    <source>
        <dbReference type="ARBA" id="ARBA00022597"/>
    </source>
</evidence>
<evidence type="ECO:0000256" key="3">
    <source>
        <dbReference type="ARBA" id="ARBA00022490"/>
    </source>
</evidence>
<evidence type="ECO:0000256" key="5">
    <source>
        <dbReference type="ARBA" id="ARBA00022679"/>
    </source>
</evidence>
<evidence type="ECO:0000256" key="7">
    <source>
        <dbReference type="ARBA" id="ARBA00022777"/>
    </source>
</evidence>
<evidence type="ECO:0000313" key="10">
    <source>
        <dbReference type="Proteomes" id="UP001057280"/>
    </source>
</evidence>
<keyword evidence="5" id="KW-0808">Transferase</keyword>
<reference evidence="9" key="1">
    <citation type="submission" date="2020-06" db="EMBL/GenBank/DDBJ databases">
        <authorList>
            <person name="Link T."/>
            <person name="Ehrmann M."/>
        </authorList>
    </citation>
    <scope>NUCLEOTIDE SEQUENCE</scope>
    <source>
        <strain evidence="9">TMW 2.2257</strain>
    </source>
</reference>
<keyword evidence="7" id="KW-0418">Kinase</keyword>
<dbReference type="Proteomes" id="UP001057280">
    <property type="component" value="Unassembled WGS sequence"/>
</dbReference>
<proteinExistence type="predicted"/>
<evidence type="ECO:0000256" key="6">
    <source>
        <dbReference type="ARBA" id="ARBA00022683"/>
    </source>
</evidence>
<dbReference type="PROSITE" id="PS51101">
    <property type="entry name" value="PTS_EIIB_TYPE_4"/>
    <property type="match status" value="1"/>
</dbReference>
<keyword evidence="4 9" id="KW-0762">Sugar transport</keyword>
<dbReference type="GO" id="GO:0009401">
    <property type="term" value="P:phosphoenolpyruvate-dependent sugar phosphotransferase system"/>
    <property type="evidence" value="ECO:0007669"/>
    <property type="project" value="UniProtKB-KW"/>
</dbReference>
<keyword evidence="6" id="KW-0598">Phosphotransferase system</keyword>
<dbReference type="InterPro" id="IPR036667">
    <property type="entry name" value="PTS_IIB_sorbose-sp_sf"/>
</dbReference>
<evidence type="ECO:0000256" key="2">
    <source>
        <dbReference type="ARBA" id="ARBA00022448"/>
    </source>
</evidence>
<reference evidence="9" key="2">
    <citation type="journal article" date="2021" name="BMC Microbiol.">
        <title>The diversity among the species Tetragenococcus halophilus including new isolates from a lupine seed fermentation.</title>
        <authorList>
            <person name="Link T."/>
            <person name="Vogel R.F."/>
            <person name="Ehrmann M.A."/>
        </authorList>
    </citation>
    <scope>NUCLEOTIDE SEQUENCE</scope>
    <source>
        <strain evidence="9">TMW 2.2257</strain>
    </source>
</reference>
<evidence type="ECO:0000259" key="8">
    <source>
        <dbReference type="PROSITE" id="PS51101"/>
    </source>
</evidence>
<dbReference type="RefSeq" id="WP_212880511.1">
    <property type="nucleotide sequence ID" value="NZ_BLRO02000034.1"/>
</dbReference>
<feature type="domain" description="PTS EIIB type-4" evidence="8">
    <location>
        <begin position="1"/>
        <end position="157"/>
    </location>
</feature>
<organism evidence="9 10">
    <name type="scientific">Tetragenococcus halophilus</name>
    <name type="common">Pediococcus halophilus</name>
    <dbReference type="NCBI Taxonomy" id="51669"/>
    <lineage>
        <taxon>Bacteria</taxon>
        <taxon>Bacillati</taxon>
        <taxon>Bacillota</taxon>
        <taxon>Bacilli</taxon>
        <taxon>Lactobacillales</taxon>
        <taxon>Enterococcaceae</taxon>
        <taxon>Tetragenococcus</taxon>
    </lineage>
</organism>
<keyword evidence="3" id="KW-0963">Cytoplasm</keyword>
<protein>
    <submittedName>
        <fullName evidence="9">PTS sugar transporter subunit IIB</fullName>
    </submittedName>
</protein>
<dbReference type="Gene3D" id="3.40.35.10">
    <property type="entry name" value="Phosphotransferase system, sorbose subfamily IIB component"/>
    <property type="match status" value="1"/>
</dbReference>
<accession>A0AB35HL83</accession>
<evidence type="ECO:0000313" key="9">
    <source>
        <dbReference type="EMBL" id="MCO8297053.1"/>
    </source>
</evidence>
<dbReference type="InterPro" id="IPR004720">
    <property type="entry name" value="PTS_IIB_sorbose-sp"/>
</dbReference>
<dbReference type="GO" id="GO:0008982">
    <property type="term" value="F:protein-N(PI)-phosphohistidine-sugar phosphotransferase activity"/>
    <property type="evidence" value="ECO:0007669"/>
    <property type="project" value="InterPro"/>
</dbReference>
<keyword evidence="2" id="KW-0813">Transport</keyword>
<dbReference type="GO" id="GO:0005737">
    <property type="term" value="C:cytoplasm"/>
    <property type="evidence" value="ECO:0007669"/>
    <property type="project" value="UniProtKB-SubCell"/>
</dbReference>
<dbReference type="EMBL" id="JACACB010000002">
    <property type="protein sequence ID" value="MCO8297053.1"/>
    <property type="molecule type" value="Genomic_DNA"/>
</dbReference>
<comment type="caution">
    <text evidence="9">The sequence shown here is derived from an EMBL/GenBank/DDBJ whole genome shotgun (WGS) entry which is preliminary data.</text>
</comment>
<dbReference type="Pfam" id="PF03830">
    <property type="entry name" value="PTSIIB_sorb"/>
    <property type="match status" value="1"/>
</dbReference>
<name>A0AB35HL83_TETHA</name>
<gene>
    <name evidence="9" type="ORF">HXW75_00985</name>
</gene>
<dbReference type="SUPFAM" id="SSF52728">
    <property type="entry name" value="PTS IIb component"/>
    <property type="match status" value="1"/>
</dbReference>
<dbReference type="GO" id="GO:0016301">
    <property type="term" value="F:kinase activity"/>
    <property type="evidence" value="ECO:0007669"/>
    <property type="project" value="UniProtKB-KW"/>
</dbReference>
<dbReference type="AlphaFoldDB" id="A0AB35HL83"/>
<evidence type="ECO:0000256" key="1">
    <source>
        <dbReference type="ARBA" id="ARBA00004496"/>
    </source>
</evidence>